<name>N1PG82_DOTSN</name>
<feature type="region of interest" description="Disordered" evidence="1">
    <location>
        <begin position="166"/>
        <end position="209"/>
    </location>
</feature>
<protein>
    <submittedName>
        <fullName evidence="2">Uncharacterized protein</fullName>
    </submittedName>
</protein>
<feature type="compositionally biased region" description="Polar residues" evidence="1">
    <location>
        <begin position="34"/>
        <end position="46"/>
    </location>
</feature>
<feature type="region of interest" description="Disordered" evidence="1">
    <location>
        <begin position="1"/>
        <end position="80"/>
    </location>
</feature>
<keyword evidence="3" id="KW-1185">Reference proteome</keyword>
<sequence>MKSFYSKPKPEAISPVRDTEDHLQINHRCDSHDQSIQPSTEATMGQASAKKVNAQTLTPATIRRSMNSTTPSTSKSDHVEDQDAITQRMVDEQLFRELYTAIPVKFKQDESKTATTSGVPSTFAASSTYIPTVFPTSPLPPPLPLPFQVLKLLSSLQRDLPLPHDHHKHRCVPRKNHQENHPRYTLPTAAEAEPTRDVEVDDDEKNKQRKQRMLVVCGVVVVCAAGHADSED</sequence>
<evidence type="ECO:0000256" key="1">
    <source>
        <dbReference type="SAM" id="MobiDB-lite"/>
    </source>
</evidence>
<dbReference type="AlphaFoldDB" id="N1PG82"/>
<reference evidence="2 3" key="2">
    <citation type="journal article" date="2012" name="PLoS Pathog.">
        <title>Diverse lifestyles and strategies of plant pathogenesis encoded in the genomes of eighteen Dothideomycetes fungi.</title>
        <authorList>
            <person name="Ohm R.A."/>
            <person name="Feau N."/>
            <person name="Henrissat B."/>
            <person name="Schoch C.L."/>
            <person name="Horwitz B.A."/>
            <person name="Barry K.W."/>
            <person name="Condon B.J."/>
            <person name="Copeland A.C."/>
            <person name="Dhillon B."/>
            <person name="Glaser F."/>
            <person name="Hesse C.N."/>
            <person name="Kosti I."/>
            <person name="LaButti K."/>
            <person name="Lindquist E.A."/>
            <person name="Lucas S."/>
            <person name="Salamov A.A."/>
            <person name="Bradshaw R.E."/>
            <person name="Ciuffetti L."/>
            <person name="Hamelin R.C."/>
            <person name="Kema G.H.J."/>
            <person name="Lawrence C."/>
            <person name="Scott J.A."/>
            <person name="Spatafora J.W."/>
            <person name="Turgeon B.G."/>
            <person name="de Wit P.J.G.M."/>
            <person name="Zhong S."/>
            <person name="Goodwin S.B."/>
            <person name="Grigoriev I.V."/>
        </authorList>
    </citation>
    <scope>NUCLEOTIDE SEQUENCE [LARGE SCALE GENOMIC DNA]</scope>
    <source>
        <strain evidence="3">NZE10 / CBS 128990</strain>
    </source>
</reference>
<organism evidence="2 3">
    <name type="scientific">Dothistroma septosporum (strain NZE10 / CBS 128990)</name>
    <name type="common">Red band needle blight fungus</name>
    <name type="synonym">Mycosphaerella pini</name>
    <dbReference type="NCBI Taxonomy" id="675120"/>
    <lineage>
        <taxon>Eukaryota</taxon>
        <taxon>Fungi</taxon>
        <taxon>Dikarya</taxon>
        <taxon>Ascomycota</taxon>
        <taxon>Pezizomycotina</taxon>
        <taxon>Dothideomycetes</taxon>
        <taxon>Dothideomycetidae</taxon>
        <taxon>Mycosphaerellales</taxon>
        <taxon>Mycosphaerellaceae</taxon>
        <taxon>Dothistroma</taxon>
    </lineage>
</organism>
<accession>N1PG82</accession>
<dbReference type="EMBL" id="KB446543">
    <property type="protein sequence ID" value="EME41119.1"/>
    <property type="molecule type" value="Genomic_DNA"/>
</dbReference>
<evidence type="ECO:0000313" key="2">
    <source>
        <dbReference type="EMBL" id="EME41119.1"/>
    </source>
</evidence>
<dbReference type="Proteomes" id="UP000016933">
    <property type="component" value="Unassembled WGS sequence"/>
</dbReference>
<proteinExistence type="predicted"/>
<feature type="compositionally biased region" description="Polar residues" evidence="1">
    <location>
        <begin position="53"/>
        <end position="74"/>
    </location>
</feature>
<gene>
    <name evidence="2" type="ORF">DOTSEDRAFT_37812</name>
</gene>
<reference evidence="3" key="1">
    <citation type="journal article" date="2012" name="PLoS Genet.">
        <title>The genomes of the fungal plant pathogens Cladosporium fulvum and Dothistroma septosporum reveal adaptation to different hosts and lifestyles but also signatures of common ancestry.</title>
        <authorList>
            <person name="de Wit P.J.G.M."/>
            <person name="van der Burgt A."/>
            <person name="Oekmen B."/>
            <person name="Stergiopoulos I."/>
            <person name="Abd-Elsalam K.A."/>
            <person name="Aerts A.L."/>
            <person name="Bahkali A.H."/>
            <person name="Beenen H.G."/>
            <person name="Chettri P."/>
            <person name="Cox M.P."/>
            <person name="Datema E."/>
            <person name="de Vries R.P."/>
            <person name="Dhillon B."/>
            <person name="Ganley A.R."/>
            <person name="Griffiths S.A."/>
            <person name="Guo Y."/>
            <person name="Hamelin R.C."/>
            <person name="Henrissat B."/>
            <person name="Kabir M.S."/>
            <person name="Jashni M.K."/>
            <person name="Kema G."/>
            <person name="Klaubauf S."/>
            <person name="Lapidus A."/>
            <person name="Levasseur A."/>
            <person name="Lindquist E."/>
            <person name="Mehrabi R."/>
            <person name="Ohm R.A."/>
            <person name="Owen T.J."/>
            <person name="Salamov A."/>
            <person name="Schwelm A."/>
            <person name="Schijlen E."/>
            <person name="Sun H."/>
            <person name="van den Burg H.A."/>
            <person name="van Ham R.C.H.J."/>
            <person name="Zhang S."/>
            <person name="Goodwin S.B."/>
            <person name="Grigoriev I.V."/>
            <person name="Collemare J."/>
            <person name="Bradshaw R.E."/>
        </authorList>
    </citation>
    <scope>NUCLEOTIDE SEQUENCE [LARGE SCALE GENOMIC DNA]</scope>
    <source>
        <strain evidence="3">NZE10 / CBS 128990</strain>
    </source>
</reference>
<evidence type="ECO:0000313" key="3">
    <source>
        <dbReference type="Proteomes" id="UP000016933"/>
    </source>
</evidence>
<dbReference type="HOGENOM" id="CLU_1194867_0_0_1"/>
<feature type="compositionally biased region" description="Basic and acidic residues" evidence="1">
    <location>
        <begin position="17"/>
        <end position="33"/>
    </location>
</feature>
<feature type="compositionally biased region" description="Basic residues" evidence="1">
    <location>
        <begin position="166"/>
        <end position="175"/>
    </location>
</feature>